<keyword evidence="8 10" id="KW-0012">Acyltransferase</keyword>
<feature type="transmembrane region" description="Helical" evidence="10">
    <location>
        <begin position="247"/>
        <end position="267"/>
    </location>
</feature>
<comment type="subcellular location">
    <subcellularLocation>
        <location evidence="1">Membrane</location>
        <topology evidence="1">Multi-pass membrane protein</topology>
    </subcellularLocation>
</comment>
<dbReference type="GO" id="GO:0016020">
    <property type="term" value="C:membrane"/>
    <property type="evidence" value="ECO:0007669"/>
    <property type="project" value="UniProtKB-SubCell"/>
</dbReference>
<dbReference type="InterPro" id="IPR039859">
    <property type="entry name" value="PFA4/ZDH16/20/ERF2-like"/>
</dbReference>
<evidence type="ECO:0000256" key="1">
    <source>
        <dbReference type="ARBA" id="ARBA00004141"/>
    </source>
</evidence>
<evidence type="ECO:0000256" key="4">
    <source>
        <dbReference type="ARBA" id="ARBA00022989"/>
    </source>
</evidence>
<dbReference type="Pfam" id="PF01529">
    <property type="entry name" value="DHHC"/>
    <property type="match status" value="1"/>
</dbReference>
<evidence type="ECO:0000256" key="5">
    <source>
        <dbReference type="ARBA" id="ARBA00023136"/>
    </source>
</evidence>
<gene>
    <name evidence="13" type="ORF">C1645_699793</name>
</gene>
<keyword evidence="4 10" id="KW-1133">Transmembrane helix</keyword>
<keyword evidence="5 10" id="KW-0472">Membrane</keyword>
<feature type="transmembrane region" description="Helical" evidence="10">
    <location>
        <begin position="30"/>
        <end position="55"/>
    </location>
</feature>
<accession>A0A397SG80</accession>
<evidence type="ECO:0000256" key="11">
    <source>
        <dbReference type="SAM" id="MobiDB-lite"/>
    </source>
</evidence>
<dbReference type="InterPro" id="IPR001594">
    <property type="entry name" value="Palmitoyltrfase_DHHC"/>
</dbReference>
<feature type="transmembrane region" description="Helical" evidence="10">
    <location>
        <begin position="61"/>
        <end position="84"/>
    </location>
</feature>
<evidence type="ECO:0000256" key="6">
    <source>
        <dbReference type="ARBA" id="ARBA00023139"/>
    </source>
</evidence>
<keyword evidence="6" id="KW-0564">Palmitate</keyword>
<name>A0A397SG80_9GLOM</name>
<keyword evidence="14" id="KW-1185">Reference proteome</keyword>
<dbReference type="PANTHER" id="PTHR12246">
    <property type="entry name" value="PALMITOYLTRANSFERASE ZDHHC16"/>
    <property type="match status" value="1"/>
</dbReference>
<dbReference type="PROSITE" id="PS50216">
    <property type="entry name" value="DHHC"/>
    <property type="match status" value="1"/>
</dbReference>
<comment type="catalytic activity">
    <reaction evidence="9 10">
        <text>L-cysteinyl-[protein] + hexadecanoyl-CoA = S-hexadecanoyl-L-cysteinyl-[protein] + CoA</text>
        <dbReference type="Rhea" id="RHEA:36683"/>
        <dbReference type="Rhea" id="RHEA-COMP:10131"/>
        <dbReference type="Rhea" id="RHEA-COMP:11032"/>
        <dbReference type="ChEBI" id="CHEBI:29950"/>
        <dbReference type="ChEBI" id="CHEBI:57287"/>
        <dbReference type="ChEBI" id="CHEBI:57379"/>
        <dbReference type="ChEBI" id="CHEBI:74151"/>
        <dbReference type="EC" id="2.3.1.225"/>
    </reaction>
</comment>
<evidence type="ECO:0000256" key="3">
    <source>
        <dbReference type="ARBA" id="ARBA00022692"/>
    </source>
</evidence>
<evidence type="ECO:0000256" key="8">
    <source>
        <dbReference type="ARBA" id="ARBA00023315"/>
    </source>
</evidence>
<dbReference type="EC" id="2.3.1.225" evidence="10"/>
<proteinExistence type="inferred from homology"/>
<dbReference type="GO" id="GO:0019706">
    <property type="term" value="F:protein-cysteine S-palmitoyltransferase activity"/>
    <property type="evidence" value="ECO:0007669"/>
    <property type="project" value="UniProtKB-EC"/>
</dbReference>
<dbReference type="EMBL" id="QKYT01000610">
    <property type="protein sequence ID" value="RIA82977.1"/>
    <property type="molecule type" value="Genomic_DNA"/>
</dbReference>
<dbReference type="OrthoDB" id="9909019at2759"/>
<evidence type="ECO:0000256" key="9">
    <source>
        <dbReference type="ARBA" id="ARBA00048048"/>
    </source>
</evidence>
<keyword evidence="3 10" id="KW-0812">Transmembrane</keyword>
<evidence type="ECO:0000256" key="7">
    <source>
        <dbReference type="ARBA" id="ARBA00023288"/>
    </source>
</evidence>
<feature type="compositionally biased region" description="Low complexity" evidence="11">
    <location>
        <begin position="115"/>
        <end position="124"/>
    </location>
</feature>
<protein>
    <recommendedName>
        <fullName evidence="10">Palmitoyltransferase</fullName>
        <ecNumber evidence="10">2.3.1.225</ecNumber>
    </recommendedName>
</protein>
<feature type="region of interest" description="Disordered" evidence="11">
    <location>
        <begin position="111"/>
        <end position="134"/>
    </location>
</feature>
<feature type="domain" description="Palmitoyltransferase DHHC" evidence="12">
    <location>
        <begin position="158"/>
        <end position="283"/>
    </location>
</feature>
<comment type="domain">
    <text evidence="10">The DHHC domain is required for palmitoyltransferase activity.</text>
</comment>
<dbReference type="Proteomes" id="UP000265703">
    <property type="component" value="Unassembled WGS sequence"/>
</dbReference>
<keyword evidence="7" id="KW-0449">Lipoprotein</keyword>
<sequence>MIKIWKSFEKWWEENYCIQTTVRIGNYFPVLFLIVLVGWSYYAFVLRLCILYLLISYPGQGSFVGVMYLLIYHLLFVLMMWSYFKATFTSPGSPTDVSNPLLTTYIPLDQRRSNSGESTSNNSQEQEDSQQQRRTKNLVILDENGNPISLGFIMVKQNGEKRVCHKCNIDKPDRTHHCRVCKKCISKMDHHCPWLNNCIGHRNQKYFYLFLLWATLYSFFISLTTLIPVIKYAESTNEPVIDIDLNWTFLILLGGIFSLCLIGFTSFHTSLILSNQTTLESLQRHNYKVRENGDVTTSKYLNLFDVGRRNNWIQVMGSKWYFWFIPIENSFGDGKSWPLNSYRYNTLCDSVENLNDPTQIV</sequence>
<evidence type="ECO:0000256" key="10">
    <source>
        <dbReference type="RuleBase" id="RU079119"/>
    </source>
</evidence>
<keyword evidence="2 10" id="KW-0808">Transferase</keyword>
<organism evidence="13 14">
    <name type="scientific">Glomus cerebriforme</name>
    <dbReference type="NCBI Taxonomy" id="658196"/>
    <lineage>
        <taxon>Eukaryota</taxon>
        <taxon>Fungi</taxon>
        <taxon>Fungi incertae sedis</taxon>
        <taxon>Mucoromycota</taxon>
        <taxon>Glomeromycotina</taxon>
        <taxon>Glomeromycetes</taxon>
        <taxon>Glomerales</taxon>
        <taxon>Glomeraceae</taxon>
        <taxon>Glomus</taxon>
    </lineage>
</organism>
<comment type="similarity">
    <text evidence="10">Belongs to the DHHC palmitoyltransferase family.</text>
</comment>
<dbReference type="STRING" id="658196.A0A397SG80"/>
<reference evidence="13 14" key="1">
    <citation type="submission" date="2018-06" db="EMBL/GenBank/DDBJ databases">
        <title>Comparative genomics reveals the genomic features of Rhizophagus irregularis, R. cerebriforme, R. diaphanum and Gigaspora rosea, and their symbiotic lifestyle signature.</title>
        <authorList>
            <person name="Morin E."/>
            <person name="San Clemente H."/>
            <person name="Chen E.C.H."/>
            <person name="De La Providencia I."/>
            <person name="Hainaut M."/>
            <person name="Kuo A."/>
            <person name="Kohler A."/>
            <person name="Murat C."/>
            <person name="Tang N."/>
            <person name="Roy S."/>
            <person name="Loubradou J."/>
            <person name="Henrissat B."/>
            <person name="Grigoriev I.V."/>
            <person name="Corradi N."/>
            <person name="Roux C."/>
            <person name="Martin F.M."/>
        </authorList>
    </citation>
    <scope>NUCLEOTIDE SEQUENCE [LARGE SCALE GENOMIC DNA]</scope>
    <source>
        <strain evidence="13 14">DAOM 227022</strain>
    </source>
</reference>
<dbReference type="AlphaFoldDB" id="A0A397SG80"/>
<comment type="caution">
    <text evidence="13">The sequence shown here is derived from an EMBL/GenBank/DDBJ whole genome shotgun (WGS) entry which is preliminary data.</text>
</comment>
<evidence type="ECO:0000313" key="14">
    <source>
        <dbReference type="Proteomes" id="UP000265703"/>
    </source>
</evidence>
<evidence type="ECO:0000259" key="12">
    <source>
        <dbReference type="Pfam" id="PF01529"/>
    </source>
</evidence>
<evidence type="ECO:0000313" key="13">
    <source>
        <dbReference type="EMBL" id="RIA82977.1"/>
    </source>
</evidence>
<feature type="transmembrane region" description="Helical" evidence="10">
    <location>
        <begin position="206"/>
        <end position="227"/>
    </location>
</feature>
<evidence type="ECO:0000256" key="2">
    <source>
        <dbReference type="ARBA" id="ARBA00022679"/>
    </source>
</evidence>